<reference evidence="1 2" key="1">
    <citation type="submission" date="2021-06" db="EMBL/GenBank/DDBJ databases">
        <authorList>
            <person name="Palmer J.M."/>
        </authorList>
    </citation>
    <scope>NUCLEOTIDE SEQUENCE [LARGE SCALE GENOMIC DNA]</scope>
    <source>
        <strain evidence="1 2">CL_MEX2019</strain>
        <tissue evidence="1">Muscle</tissue>
    </source>
</reference>
<accession>A0ABU7EM71</accession>
<protein>
    <submittedName>
        <fullName evidence="1">Uncharacterized protein</fullName>
    </submittedName>
</protein>
<gene>
    <name evidence="1" type="ORF">CHARACLAT_024981</name>
</gene>
<comment type="caution">
    <text evidence="1">The sequence shown here is derived from an EMBL/GenBank/DDBJ whole genome shotgun (WGS) entry which is preliminary data.</text>
</comment>
<proteinExistence type="predicted"/>
<dbReference type="Proteomes" id="UP001352852">
    <property type="component" value="Unassembled WGS sequence"/>
</dbReference>
<organism evidence="1 2">
    <name type="scientific">Characodon lateralis</name>
    <dbReference type="NCBI Taxonomy" id="208331"/>
    <lineage>
        <taxon>Eukaryota</taxon>
        <taxon>Metazoa</taxon>
        <taxon>Chordata</taxon>
        <taxon>Craniata</taxon>
        <taxon>Vertebrata</taxon>
        <taxon>Euteleostomi</taxon>
        <taxon>Actinopterygii</taxon>
        <taxon>Neopterygii</taxon>
        <taxon>Teleostei</taxon>
        <taxon>Neoteleostei</taxon>
        <taxon>Acanthomorphata</taxon>
        <taxon>Ovalentaria</taxon>
        <taxon>Atherinomorphae</taxon>
        <taxon>Cyprinodontiformes</taxon>
        <taxon>Goodeidae</taxon>
        <taxon>Characodon</taxon>
    </lineage>
</organism>
<dbReference type="EMBL" id="JAHUTJ010060206">
    <property type="protein sequence ID" value="MED6288275.1"/>
    <property type="molecule type" value="Genomic_DNA"/>
</dbReference>
<keyword evidence="2" id="KW-1185">Reference proteome</keyword>
<evidence type="ECO:0000313" key="1">
    <source>
        <dbReference type="EMBL" id="MED6288275.1"/>
    </source>
</evidence>
<name>A0ABU7EM71_9TELE</name>
<evidence type="ECO:0000313" key="2">
    <source>
        <dbReference type="Proteomes" id="UP001352852"/>
    </source>
</evidence>
<sequence length="87" mass="9580">MSLCRAAGVTGSVISICQRVGLPQAFQDRSPWRQVKGRSAIAGLDEVGLRSDYLNKVKDYCFCSPGTRAYWPLHPPLDDGTITTHDQ</sequence>